<reference evidence="8" key="1">
    <citation type="submission" date="2015-07" db="EMBL/GenBank/DDBJ databases">
        <title>Fjat-10053 dsm26.</title>
        <authorList>
            <person name="Liu B."/>
            <person name="Wang J."/>
            <person name="Zhu Y."/>
            <person name="Liu G."/>
            <person name="Chen Q."/>
            <person name="Chen Z."/>
            <person name="Lan J."/>
            <person name="Che J."/>
            <person name="Ge C."/>
            <person name="Shi H."/>
            <person name="Pan Z."/>
            <person name="Liu X."/>
        </authorList>
    </citation>
    <scope>NUCLEOTIDE SEQUENCE [LARGE SCALE GENOMIC DNA]</scope>
    <source>
        <strain evidence="8">DSM 26</strain>
    </source>
</reference>
<dbReference type="EMBL" id="LGTO01000007">
    <property type="protein sequence ID" value="KNE19488.1"/>
    <property type="molecule type" value="Genomic_DNA"/>
</dbReference>
<name>A0A0L0QMK3_VIRPA</name>
<dbReference type="PANTHER" id="PTHR30569:SF0">
    <property type="entry name" value="CYTOSINE PERMEASE"/>
    <property type="match status" value="1"/>
</dbReference>
<sequence>MEEREDLILQPVPLSERIGWKAPLFNVLGTNIAISALMVGSTLITGLTLKDLIWVSIVGNLILMAILIIQGNIGSREGVNTYVIAKGAFGEIGGTWIISLILGITSFGWFGIQAGVAGLSIKQIFPNINLTLTVIIIGILMVVVAAYGFNTMALFNYIAIPPLIVLIVWALIKAIDQGGGMSPVLDYTPENPMTIIKGIDIVVGLIIVGAVISPDYLRYTRGMKDVVIVGFIAVALVTFFQQVAAGIMSVNALTTDITEVLKSLGFNWVAFVVLILAAWSTNLANAYSGGLALKNIFPNVKRIYLTLIAGSVGIILAAFNIINAFQGFLSFLSMTVSAIAGVIWVEYYIIQKKKLVIRKGIHWLAIFAWIGGVVAAYLSSKWGFGIAPINSIIVAGLLYLALEKAFDNKVLSN</sequence>
<keyword evidence="3 6" id="KW-0812">Transmembrane</keyword>
<dbReference type="GeneID" id="66871503"/>
<feature type="transmembrane region" description="Helical" evidence="6">
    <location>
        <begin position="94"/>
        <end position="112"/>
    </location>
</feature>
<organism evidence="7 8">
    <name type="scientific">Virgibacillus pantothenticus</name>
    <dbReference type="NCBI Taxonomy" id="1473"/>
    <lineage>
        <taxon>Bacteria</taxon>
        <taxon>Bacillati</taxon>
        <taxon>Bacillota</taxon>
        <taxon>Bacilli</taxon>
        <taxon>Bacillales</taxon>
        <taxon>Bacillaceae</taxon>
        <taxon>Virgibacillus</taxon>
    </lineage>
</organism>
<comment type="similarity">
    <text evidence="2">Belongs to the purine-cytosine permease (2.A.39) family.</text>
</comment>
<dbReference type="InterPro" id="IPR030191">
    <property type="entry name" value="CodB"/>
</dbReference>
<feature type="transmembrane region" description="Helical" evidence="6">
    <location>
        <begin position="268"/>
        <end position="291"/>
    </location>
</feature>
<dbReference type="AlphaFoldDB" id="A0A0L0QMK3"/>
<evidence type="ECO:0000256" key="1">
    <source>
        <dbReference type="ARBA" id="ARBA00004141"/>
    </source>
</evidence>
<dbReference type="GO" id="GO:0015209">
    <property type="term" value="F:cytosine transmembrane transporter activity"/>
    <property type="evidence" value="ECO:0007669"/>
    <property type="project" value="InterPro"/>
</dbReference>
<evidence type="ECO:0000256" key="6">
    <source>
        <dbReference type="SAM" id="Phobius"/>
    </source>
</evidence>
<dbReference type="RefSeq" id="WP_050352024.1">
    <property type="nucleotide sequence ID" value="NZ_CP073011.1"/>
</dbReference>
<evidence type="ECO:0000313" key="7">
    <source>
        <dbReference type="EMBL" id="KNE19488.1"/>
    </source>
</evidence>
<feature type="transmembrane region" description="Helical" evidence="6">
    <location>
        <begin position="154"/>
        <end position="175"/>
    </location>
</feature>
<keyword evidence="8" id="KW-1185">Reference proteome</keyword>
<dbReference type="Pfam" id="PF02133">
    <property type="entry name" value="Transp_cyt_pur"/>
    <property type="match status" value="1"/>
</dbReference>
<feature type="transmembrane region" description="Helical" evidence="6">
    <location>
        <begin position="328"/>
        <end position="349"/>
    </location>
</feature>
<keyword evidence="5 6" id="KW-0472">Membrane</keyword>
<evidence type="ECO:0000256" key="3">
    <source>
        <dbReference type="ARBA" id="ARBA00022692"/>
    </source>
</evidence>
<comment type="subcellular location">
    <subcellularLocation>
        <location evidence="1">Membrane</location>
        <topology evidence="1">Multi-pass membrane protein</topology>
    </subcellularLocation>
</comment>
<evidence type="ECO:0000256" key="4">
    <source>
        <dbReference type="ARBA" id="ARBA00022989"/>
    </source>
</evidence>
<dbReference type="Gene3D" id="1.10.4160.10">
    <property type="entry name" value="Hydantoin permease"/>
    <property type="match status" value="1"/>
</dbReference>
<feature type="transmembrane region" description="Helical" evidence="6">
    <location>
        <begin position="195"/>
        <end position="214"/>
    </location>
</feature>
<feature type="transmembrane region" description="Helical" evidence="6">
    <location>
        <begin position="52"/>
        <end position="73"/>
    </location>
</feature>
<keyword evidence="4 6" id="KW-1133">Transmembrane helix</keyword>
<dbReference type="PATRIC" id="fig|1473.5.peg.1296"/>
<feature type="transmembrane region" description="Helical" evidence="6">
    <location>
        <begin position="384"/>
        <end position="402"/>
    </location>
</feature>
<dbReference type="CDD" id="cd11484">
    <property type="entry name" value="SLC-NCS1sbd_CobB-like"/>
    <property type="match status" value="1"/>
</dbReference>
<dbReference type="GO" id="GO:0005886">
    <property type="term" value="C:plasma membrane"/>
    <property type="evidence" value="ECO:0007669"/>
    <property type="project" value="TreeGrafter"/>
</dbReference>
<dbReference type="OrthoDB" id="9787279at2"/>
<proteinExistence type="inferred from homology"/>
<comment type="caution">
    <text evidence="7">The sequence shown here is derived from an EMBL/GenBank/DDBJ whole genome shotgun (WGS) entry which is preliminary data.</text>
</comment>
<feature type="transmembrane region" description="Helical" evidence="6">
    <location>
        <begin position="303"/>
        <end position="322"/>
    </location>
</feature>
<feature type="transmembrane region" description="Helical" evidence="6">
    <location>
        <begin position="361"/>
        <end position="378"/>
    </location>
</feature>
<feature type="transmembrane region" description="Helical" evidence="6">
    <location>
        <begin position="24"/>
        <end position="46"/>
    </location>
</feature>
<feature type="transmembrane region" description="Helical" evidence="6">
    <location>
        <begin position="124"/>
        <end position="147"/>
    </location>
</feature>
<accession>A0A0L0QMK3</accession>
<evidence type="ECO:0000313" key="8">
    <source>
        <dbReference type="Proteomes" id="UP000036780"/>
    </source>
</evidence>
<dbReference type="PANTHER" id="PTHR30569">
    <property type="entry name" value="CYTOSINE TRANSPORTER CODB"/>
    <property type="match status" value="1"/>
</dbReference>
<gene>
    <name evidence="7" type="ORF">AFK71_13460</name>
</gene>
<protein>
    <submittedName>
        <fullName evidence="7">Cytosine permease</fullName>
    </submittedName>
</protein>
<evidence type="ECO:0000256" key="2">
    <source>
        <dbReference type="ARBA" id="ARBA00008974"/>
    </source>
</evidence>
<feature type="transmembrane region" description="Helical" evidence="6">
    <location>
        <begin position="226"/>
        <end position="248"/>
    </location>
</feature>
<dbReference type="InterPro" id="IPR001248">
    <property type="entry name" value="Pur-cyt_permease"/>
</dbReference>
<dbReference type="Proteomes" id="UP000036780">
    <property type="component" value="Unassembled WGS sequence"/>
</dbReference>
<evidence type="ECO:0000256" key="5">
    <source>
        <dbReference type="ARBA" id="ARBA00023136"/>
    </source>
</evidence>